<dbReference type="PANTHER" id="PTHR42912:SF93">
    <property type="entry name" value="N6-ADENOSINE-METHYLTRANSFERASE TMT1A"/>
    <property type="match status" value="1"/>
</dbReference>
<feature type="domain" description="Ribosomal RNA adenine methylase transferase N-terminal" evidence="4">
    <location>
        <begin position="28"/>
        <end position="149"/>
    </location>
</feature>
<comment type="caution">
    <text evidence="5">The sequence shown here is derived from an EMBL/GenBank/DDBJ whole genome shotgun (WGS) entry which is preliminary data.</text>
</comment>
<organism evidence="5 6">
    <name type="scientific">Streptoalloteichus tenebrarius (strain ATCC 17920 / DSM 40477 / JCM 4838 / CBS 697.72 / NBRC 16177 / NCIMB 11028 / NRRL B-12390 / A12253. 1 / ISP 5477)</name>
    <name type="common">Streptomyces tenebrarius</name>
    <dbReference type="NCBI Taxonomy" id="1933"/>
    <lineage>
        <taxon>Bacteria</taxon>
        <taxon>Bacillati</taxon>
        <taxon>Actinomycetota</taxon>
        <taxon>Actinomycetes</taxon>
        <taxon>Pseudonocardiales</taxon>
        <taxon>Pseudonocardiaceae</taxon>
        <taxon>Streptoalloteichus</taxon>
    </lineage>
</organism>
<keyword evidence="3" id="KW-0949">S-adenosyl-L-methionine</keyword>
<dbReference type="EMBL" id="JAMTCP010000048">
    <property type="protein sequence ID" value="MCP2261741.1"/>
    <property type="molecule type" value="Genomic_DNA"/>
</dbReference>
<evidence type="ECO:0000256" key="3">
    <source>
        <dbReference type="ARBA" id="ARBA00022691"/>
    </source>
</evidence>
<dbReference type="GO" id="GO:0008168">
    <property type="term" value="F:methyltransferase activity"/>
    <property type="evidence" value="ECO:0007669"/>
    <property type="project" value="UniProtKB-KW"/>
</dbReference>
<dbReference type="SMART" id="SM00650">
    <property type="entry name" value="rADc"/>
    <property type="match status" value="1"/>
</dbReference>
<evidence type="ECO:0000256" key="1">
    <source>
        <dbReference type="ARBA" id="ARBA00022603"/>
    </source>
</evidence>
<dbReference type="RefSeq" id="WP_253672851.1">
    <property type="nucleotide sequence ID" value="NZ_JAMTCP010000048.1"/>
</dbReference>
<evidence type="ECO:0000313" key="5">
    <source>
        <dbReference type="EMBL" id="MCP2261741.1"/>
    </source>
</evidence>
<accession>A0ABT1I1S9</accession>
<keyword evidence="1 5" id="KW-0489">Methyltransferase</keyword>
<dbReference type="InterPro" id="IPR050508">
    <property type="entry name" value="Methyltransf_Superfamily"/>
</dbReference>
<keyword evidence="6" id="KW-1185">Reference proteome</keyword>
<sequence length="190" mass="21139">MPMNRLHRWLCRSELWARGVERHTIPWTLEGVDLGADVLEIGPGYGATTRVLVRRAPRLTALELDAALAAGLRERHGDAVQVVHGDGTRMPLADARFSGVVCFTMLHHVPTPGSQDQIFAEAHRVLRPGGVFAGADDVHSLGFRLAHLGDTYMPIDPDTLGDRLYRVGFADIRVTLRRGTFRFRARKRAE</sequence>
<dbReference type="SUPFAM" id="SSF53335">
    <property type="entry name" value="S-adenosyl-L-methionine-dependent methyltransferases"/>
    <property type="match status" value="1"/>
</dbReference>
<protein>
    <submittedName>
        <fullName evidence="5">Methyltransferase domain-containing protein</fullName>
    </submittedName>
</protein>
<dbReference type="InterPro" id="IPR020598">
    <property type="entry name" value="rRNA_Ade_methylase_Trfase_N"/>
</dbReference>
<dbReference type="Gene3D" id="3.40.50.150">
    <property type="entry name" value="Vaccinia Virus protein VP39"/>
    <property type="match status" value="1"/>
</dbReference>
<evidence type="ECO:0000313" key="6">
    <source>
        <dbReference type="Proteomes" id="UP001205311"/>
    </source>
</evidence>
<dbReference type="Pfam" id="PF08241">
    <property type="entry name" value="Methyltransf_11"/>
    <property type="match status" value="1"/>
</dbReference>
<dbReference type="CDD" id="cd02440">
    <property type="entry name" value="AdoMet_MTases"/>
    <property type="match status" value="1"/>
</dbReference>
<reference evidence="5 6" key="1">
    <citation type="submission" date="2022-06" db="EMBL/GenBank/DDBJ databases">
        <title>Genomic Encyclopedia of Archaeal and Bacterial Type Strains, Phase II (KMG-II): from individual species to whole genera.</title>
        <authorList>
            <person name="Goeker M."/>
        </authorList>
    </citation>
    <scope>NUCLEOTIDE SEQUENCE [LARGE SCALE GENOMIC DNA]</scope>
    <source>
        <strain evidence="5 6">DSM 40477</strain>
    </source>
</reference>
<dbReference type="InterPro" id="IPR013216">
    <property type="entry name" value="Methyltransf_11"/>
</dbReference>
<proteinExistence type="predicted"/>
<dbReference type="GO" id="GO:0032259">
    <property type="term" value="P:methylation"/>
    <property type="evidence" value="ECO:0007669"/>
    <property type="project" value="UniProtKB-KW"/>
</dbReference>
<dbReference type="Proteomes" id="UP001205311">
    <property type="component" value="Unassembled WGS sequence"/>
</dbReference>
<dbReference type="PANTHER" id="PTHR42912">
    <property type="entry name" value="METHYLTRANSFERASE"/>
    <property type="match status" value="1"/>
</dbReference>
<dbReference type="InterPro" id="IPR029063">
    <property type="entry name" value="SAM-dependent_MTases_sf"/>
</dbReference>
<evidence type="ECO:0000259" key="4">
    <source>
        <dbReference type="SMART" id="SM00650"/>
    </source>
</evidence>
<gene>
    <name evidence="5" type="ORF">LX15_005467</name>
</gene>
<keyword evidence="2" id="KW-0808">Transferase</keyword>
<name>A0ABT1I1S9_STRSD</name>
<evidence type="ECO:0000256" key="2">
    <source>
        <dbReference type="ARBA" id="ARBA00022679"/>
    </source>
</evidence>